<dbReference type="Pfam" id="PF12760">
    <property type="entry name" value="Zn_ribbon_IS1595"/>
    <property type="match status" value="1"/>
</dbReference>
<gene>
    <name evidence="2" type="ORF">ISF6_0815</name>
</gene>
<feature type="domain" description="ISXO2-like transposase" evidence="1">
    <location>
        <begin position="133"/>
        <end position="278"/>
    </location>
</feature>
<dbReference type="Pfam" id="PF12762">
    <property type="entry name" value="DDE_Tnp_IS1595"/>
    <property type="match status" value="1"/>
</dbReference>
<name>A0A0K8NY64_PISS1</name>
<dbReference type="Proteomes" id="UP000037660">
    <property type="component" value="Unassembled WGS sequence"/>
</dbReference>
<accession>A0A0K8NY64</accession>
<reference evidence="2 3" key="2">
    <citation type="journal article" date="2016" name="Science">
        <title>A bacterium that degrades and assimilates poly(ethylene terephthalate).</title>
        <authorList>
            <person name="Yoshida S."/>
            <person name="Hiraga K."/>
            <person name="Takehana T."/>
            <person name="Taniguchi I."/>
            <person name="Yamaji H."/>
            <person name="Maeda Y."/>
            <person name="Toyohara K."/>
            <person name="Miyamoto K."/>
            <person name="Kimura Y."/>
            <person name="Oda K."/>
        </authorList>
    </citation>
    <scope>NUCLEOTIDE SEQUENCE [LARGE SCALE GENOMIC DNA]</scope>
    <source>
        <strain evidence="3">NBRC 110686 / TISTR 2288 / 201-F6</strain>
    </source>
</reference>
<evidence type="ECO:0000313" key="3">
    <source>
        <dbReference type="Proteomes" id="UP000037660"/>
    </source>
</evidence>
<dbReference type="STRING" id="1547922.ISF6_0815"/>
<sequence>MSMNRVQFQRGLPLSEFFARYCSEAQCEAALKALRWPDGFRCPRCAGVACYAVGRLFQCCACRHQTSLTAGTVMDSTKLPLRTWFLAIYLISQDKTGLSSLALMRQLGTSYRTAWLVHHKLMAAMAAHDATQPLSGNVQIDDAYLGGEHPGTVGRADPAKVPIIAAVSTNDRGNPMRVKLAALTGFTREAIANWARVNLKPGCDVRSDGLSCFAGVIDAGCAHSYIVVGDRKPRDLPQFTWVNTILGNLKTAISGGLKAFKYAKYAGSYLGAFAFRFNGRFNLPALLRDLISNAATSQPTRERQIRGAAEVHD</sequence>
<reference evidence="3" key="1">
    <citation type="submission" date="2015-07" db="EMBL/GenBank/DDBJ databases">
        <title>Discovery of a poly(ethylene terephthalate assimilation.</title>
        <authorList>
            <person name="Yoshida S."/>
            <person name="Hiraga K."/>
            <person name="Takehana T."/>
            <person name="Taniguchi I."/>
            <person name="Yamaji H."/>
            <person name="Maeda Y."/>
            <person name="Toyohara K."/>
            <person name="Miyamoto K."/>
            <person name="Kimura Y."/>
            <person name="Oda K."/>
        </authorList>
    </citation>
    <scope>NUCLEOTIDE SEQUENCE [LARGE SCALE GENOMIC DNA]</scope>
    <source>
        <strain evidence="3">NBRC 110686 / TISTR 2288 / 201-F6</strain>
    </source>
</reference>
<dbReference type="NCBIfam" id="NF033547">
    <property type="entry name" value="transpos_IS1595"/>
    <property type="match status" value="1"/>
</dbReference>
<evidence type="ECO:0000313" key="2">
    <source>
        <dbReference type="EMBL" id="GAP35224.1"/>
    </source>
</evidence>
<evidence type="ECO:0000259" key="1">
    <source>
        <dbReference type="SMART" id="SM01126"/>
    </source>
</evidence>
<dbReference type="SMART" id="SM01126">
    <property type="entry name" value="DDE_Tnp_IS1595"/>
    <property type="match status" value="1"/>
</dbReference>
<dbReference type="InterPro" id="IPR024442">
    <property type="entry name" value="Transposase_Zn_ribbon"/>
</dbReference>
<dbReference type="AlphaFoldDB" id="A0A0K8NY64"/>
<protein>
    <submittedName>
        <fullName evidence="2">Mobile element protein</fullName>
    </submittedName>
</protein>
<dbReference type="OrthoDB" id="5365332at2"/>
<dbReference type="InterPro" id="IPR024445">
    <property type="entry name" value="Tnp_ISXO2-like"/>
</dbReference>
<keyword evidence="3" id="KW-1185">Reference proteome</keyword>
<dbReference type="EMBL" id="BBYR01000017">
    <property type="protein sequence ID" value="GAP35224.1"/>
    <property type="molecule type" value="Genomic_DNA"/>
</dbReference>
<organism evidence="2 3">
    <name type="scientific">Piscinibacter sakaiensis</name>
    <name type="common">Ideonella sakaiensis</name>
    <dbReference type="NCBI Taxonomy" id="1547922"/>
    <lineage>
        <taxon>Bacteria</taxon>
        <taxon>Pseudomonadati</taxon>
        <taxon>Pseudomonadota</taxon>
        <taxon>Betaproteobacteria</taxon>
        <taxon>Burkholderiales</taxon>
        <taxon>Sphaerotilaceae</taxon>
        <taxon>Piscinibacter</taxon>
    </lineage>
</organism>
<comment type="caution">
    <text evidence="2">The sequence shown here is derived from an EMBL/GenBank/DDBJ whole genome shotgun (WGS) entry which is preliminary data.</text>
</comment>
<proteinExistence type="predicted"/>
<dbReference type="RefSeq" id="WP_054019387.1">
    <property type="nucleotide sequence ID" value="NZ_BBYR01000017.1"/>
</dbReference>